<keyword evidence="9" id="KW-1185">Reference proteome</keyword>
<dbReference type="InterPro" id="IPR042163">
    <property type="entry name" value="PHF12"/>
</dbReference>
<dbReference type="OrthoDB" id="1919692at2759"/>
<evidence type="ECO:0000313" key="9">
    <source>
        <dbReference type="Proteomes" id="UP000187209"/>
    </source>
</evidence>
<keyword evidence="3" id="KW-0862">Zinc</keyword>
<dbReference type="Pfam" id="PF00628">
    <property type="entry name" value="PHD"/>
    <property type="match status" value="1"/>
</dbReference>
<dbReference type="PANTHER" id="PTHR46309:SF1">
    <property type="entry name" value="PHD FINGER PROTEIN 12"/>
    <property type="match status" value="1"/>
</dbReference>
<evidence type="ECO:0000256" key="5">
    <source>
        <dbReference type="PROSITE-ProRule" id="PRU00146"/>
    </source>
</evidence>
<dbReference type="GO" id="GO:0006338">
    <property type="term" value="P:chromatin remodeling"/>
    <property type="evidence" value="ECO:0007669"/>
    <property type="project" value="InterPro"/>
</dbReference>
<dbReference type="InterPro" id="IPR006939">
    <property type="entry name" value="SNF5"/>
</dbReference>
<dbReference type="InterPro" id="IPR019787">
    <property type="entry name" value="Znf_PHD-finger"/>
</dbReference>
<dbReference type="AlphaFoldDB" id="A0A1R2BYA6"/>
<dbReference type="InterPro" id="IPR036427">
    <property type="entry name" value="Bromodomain-like_sf"/>
</dbReference>
<evidence type="ECO:0000256" key="1">
    <source>
        <dbReference type="ARBA" id="ARBA00022723"/>
    </source>
</evidence>
<dbReference type="InterPro" id="IPR001965">
    <property type="entry name" value="Znf_PHD"/>
</dbReference>
<feature type="compositionally biased region" description="Polar residues" evidence="6">
    <location>
        <begin position="580"/>
        <end position="591"/>
    </location>
</feature>
<dbReference type="PROSITE" id="PS50016">
    <property type="entry name" value="ZF_PHD_2"/>
    <property type="match status" value="1"/>
</dbReference>
<keyword evidence="4" id="KW-0103">Bromodomain</keyword>
<feature type="domain" description="PHD-type" evidence="7">
    <location>
        <begin position="408"/>
        <end position="453"/>
    </location>
</feature>
<dbReference type="Gene3D" id="1.20.920.10">
    <property type="entry name" value="Bromodomain-like"/>
    <property type="match status" value="1"/>
</dbReference>
<dbReference type="Proteomes" id="UP000187209">
    <property type="component" value="Unassembled WGS sequence"/>
</dbReference>
<dbReference type="GO" id="GO:0003714">
    <property type="term" value="F:transcription corepressor activity"/>
    <property type="evidence" value="ECO:0007669"/>
    <property type="project" value="InterPro"/>
</dbReference>
<feature type="region of interest" description="Disordered" evidence="6">
    <location>
        <begin position="580"/>
        <end position="600"/>
    </location>
</feature>
<feature type="region of interest" description="Disordered" evidence="6">
    <location>
        <begin position="363"/>
        <end position="402"/>
    </location>
</feature>
<dbReference type="SUPFAM" id="SSF47370">
    <property type="entry name" value="Bromodomain"/>
    <property type="match status" value="1"/>
</dbReference>
<dbReference type="GO" id="GO:0008270">
    <property type="term" value="F:zinc ion binding"/>
    <property type="evidence" value="ECO:0007669"/>
    <property type="project" value="UniProtKB-KW"/>
</dbReference>
<keyword evidence="2 5" id="KW-0863">Zinc-finger</keyword>
<dbReference type="SUPFAM" id="SSF57903">
    <property type="entry name" value="FYVE/PHD zinc finger"/>
    <property type="match status" value="1"/>
</dbReference>
<evidence type="ECO:0000256" key="2">
    <source>
        <dbReference type="ARBA" id="ARBA00022771"/>
    </source>
</evidence>
<dbReference type="GO" id="GO:0006357">
    <property type="term" value="P:regulation of transcription by RNA polymerase II"/>
    <property type="evidence" value="ECO:0007669"/>
    <property type="project" value="TreeGrafter"/>
</dbReference>
<dbReference type="PROSITE" id="PS01359">
    <property type="entry name" value="ZF_PHD_1"/>
    <property type="match status" value="1"/>
</dbReference>
<keyword evidence="1" id="KW-0479">Metal-binding</keyword>
<comment type="caution">
    <text evidence="8">The sequence shown here is derived from an EMBL/GenBank/DDBJ whole genome shotgun (WGS) entry which is preliminary data.</text>
</comment>
<dbReference type="InterPro" id="IPR013083">
    <property type="entry name" value="Znf_RING/FYVE/PHD"/>
</dbReference>
<dbReference type="CDD" id="cd15567">
    <property type="entry name" value="PHD4_NSD"/>
    <property type="match status" value="1"/>
</dbReference>
<dbReference type="InterPro" id="IPR011011">
    <property type="entry name" value="Znf_FYVE_PHD"/>
</dbReference>
<dbReference type="Pfam" id="PF04855">
    <property type="entry name" value="SNF5"/>
    <property type="match status" value="1"/>
</dbReference>
<feature type="region of interest" description="Disordered" evidence="6">
    <location>
        <begin position="161"/>
        <end position="191"/>
    </location>
</feature>
<proteinExistence type="predicted"/>
<dbReference type="EMBL" id="MPUH01000366">
    <property type="protein sequence ID" value="OMJ81786.1"/>
    <property type="molecule type" value="Genomic_DNA"/>
</dbReference>
<dbReference type="InterPro" id="IPR019786">
    <property type="entry name" value="Zinc_finger_PHD-type_CS"/>
</dbReference>
<sequence length="600" mass="68840">MLDPDVFFEESLEKQKIRQNVKCPRQQPNYHKLNTERMIVPIVLCVKVKPNLVIRDRLDWDLSKQYRSPYSFAKGLKTSLNLTDAEEENIIISIFEQLIEHIERYTIQTRTRIPKKLEEHAANNLTCLQCNSILYSNDICRACGVSLEKLRQKYGNLSGLSQDSKVTEDDAHAQRQTERQKTLESTRRRQEPAVGGAKKICKKCGEYNHMLSIECRQCAKPISNPNKKIKNVNESLAYHFWKILNRDSQFAQMMFSVDTLKEEDFLSVHRIYNKINSVIQNSDTFSLSSAKANEISISLNYNYERILTGCTIDQVTNPTLAQKPDNEIKELDLTSIHLTAPPAESFSCVPANMAMIDYRQKNYRPEMQSRKRGRPRKYPLPEPISKENNDMMEDEGEAKYKDDKDQSMNECGVCGEPGKLICCEACPSVYHLSCLNLKATPKGKWMCFFCRVVRDGLDNALTDDNTISVSINELRQPCQGIKAQGMQIIGILMKNPCTQNLVPEGLDFTPCDFSTIKELIQEGHYKTLEDIDANIRQIFKAVSKMFKKKNQTLYSQVFNLQLYYNKILSELQNSSGLQINTQPINLPSNKTEGTKKPKFE</sequence>
<name>A0A1R2BYA6_9CILI</name>
<dbReference type="SMART" id="SM00249">
    <property type="entry name" value="PHD"/>
    <property type="match status" value="1"/>
</dbReference>
<dbReference type="InterPro" id="IPR001487">
    <property type="entry name" value="Bromodomain"/>
</dbReference>
<accession>A0A1R2BYA6</accession>
<evidence type="ECO:0000256" key="6">
    <source>
        <dbReference type="SAM" id="MobiDB-lite"/>
    </source>
</evidence>
<dbReference type="PANTHER" id="PTHR46309">
    <property type="entry name" value="PHD FINGER PROTEIN 12"/>
    <property type="match status" value="1"/>
</dbReference>
<evidence type="ECO:0000256" key="4">
    <source>
        <dbReference type="ARBA" id="ARBA00023117"/>
    </source>
</evidence>
<evidence type="ECO:0000313" key="8">
    <source>
        <dbReference type="EMBL" id="OMJ81786.1"/>
    </source>
</evidence>
<evidence type="ECO:0000256" key="3">
    <source>
        <dbReference type="ARBA" id="ARBA00022833"/>
    </source>
</evidence>
<evidence type="ECO:0000259" key="7">
    <source>
        <dbReference type="PROSITE" id="PS50016"/>
    </source>
</evidence>
<dbReference type="Gene3D" id="3.30.40.10">
    <property type="entry name" value="Zinc/RING finger domain, C3HC4 (zinc finger)"/>
    <property type="match status" value="1"/>
</dbReference>
<dbReference type="Pfam" id="PF00439">
    <property type="entry name" value="Bromodomain"/>
    <property type="match status" value="1"/>
</dbReference>
<protein>
    <recommendedName>
        <fullName evidence="7">PHD-type domain-containing protein</fullName>
    </recommendedName>
</protein>
<dbReference type="GO" id="GO:0000228">
    <property type="term" value="C:nuclear chromosome"/>
    <property type="evidence" value="ECO:0007669"/>
    <property type="project" value="InterPro"/>
</dbReference>
<reference evidence="8 9" key="1">
    <citation type="submission" date="2016-11" db="EMBL/GenBank/DDBJ databases">
        <title>The macronuclear genome of Stentor coeruleus: a giant cell with tiny introns.</title>
        <authorList>
            <person name="Slabodnick M."/>
            <person name="Ruby J.G."/>
            <person name="Reiff S.B."/>
            <person name="Swart E.C."/>
            <person name="Gosai S."/>
            <person name="Prabakaran S."/>
            <person name="Witkowska E."/>
            <person name="Larue G.E."/>
            <person name="Fisher S."/>
            <person name="Freeman R.M."/>
            <person name="Gunawardena J."/>
            <person name="Chu W."/>
            <person name="Stover N.A."/>
            <person name="Gregory B.D."/>
            <person name="Nowacki M."/>
            <person name="Derisi J."/>
            <person name="Roy S.W."/>
            <person name="Marshall W.F."/>
            <person name="Sood P."/>
        </authorList>
    </citation>
    <scope>NUCLEOTIDE SEQUENCE [LARGE SCALE GENOMIC DNA]</scope>
    <source>
        <strain evidence="8">WM001</strain>
    </source>
</reference>
<organism evidence="8 9">
    <name type="scientific">Stentor coeruleus</name>
    <dbReference type="NCBI Taxonomy" id="5963"/>
    <lineage>
        <taxon>Eukaryota</taxon>
        <taxon>Sar</taxon>
        <taxon>Alveolata</taxon>
        <taxon>Ciliophora</taxon>
        <taxon>Postciliodesmatophora</taxon>
        <taxon>Heterotrichea</taxon>
        <taxon>Heterotrichida</taxon>
        <taxon>Stentoridae</taxon>
        <taxon>Stentor</taxon>
    </lineage>
</organism>
<gene>
    <name evidence="8" type="ORF">SteCoe_17669</name>
</gene>
<feature type="compositionally biased region" description="Basic and acidic residues" evidence="6">
    <location>
        <begin position="165"/>
        <end position="191"/>
    </location>
</feature>